<dbReference type="Pfam" id="PF10387">
    <property type="entry name" value="DUF2442"/>
    <property type="match status" value="1"/>
</dbReference>
<comment type="caution">
    <text evidence="1">The sequence shown here is derived from an EMBL/GenBank/DDBJ whole genome shotgun (WGS) entry which is preliminary data.</text>
</comment>
<organism evidence="1">
    <name type="scientific">Ignavibacterium album</name>
    <dbReference type="NCBI Taxonomy" id="591197"/>
    <lineage>
        <taxon>Bacteria</taxon>
        <taxon>Pseudomonadati</taxon>
        <taxon>Ignavibacteriota</taxon>
        <taxon>Ignavibacteria</taxon>
        <taxon>Ignavibacteriales</taxon>
        <taxon>Ignavibacteriaceae</taxon>
        <taxon>Ignavibacterium</taxon>
    </lineage>
</organism>
<dbReference type="InterPro" id="IPR036782">
    <property type="entry name" value="NE0471-like_N"/>
</dbReference>
<sequence>MYYDIVKAEYLSDYKIKVSFADGSSGIADLKAIISRGGIFSELKNLDNFKNFSIH</sequence>
<dbReference type="SUPFAM" id="SSF143880">
    <property type="entry name" value="NE0471 N-terminal domain-like"/>
    <property type="match status" value="1"/>
</dbReference>
<accession>A0A832CYA0</accession>
<gene>
    <name evidence="1" type="ORF">ENS56_09865</name>
</gene>
<dbReference type="Gene3D" id="3.30.2020.10">
    <property type="entry name" value="NE0471-like N-terminal domain"/>
    <property type="match status" value="1"/>
</dbReference>
<dbReference type="EMBL" id="DSVI01000014">
    <property type="protein sequence ID" value="HGT48331.1"/>
    <property type="molecule type" value="Genomic_DNA"/>
</dbReference>
<proteinExistence type="predicted"/>
<dbReference type="AlphaFoldDB" id="A0A832CYA0"/>
<dbReference type="InterPro" id="IPR018841">
    <property type="entry name" value="DUF2442"/>
</dbReference>
<evidence type="ECO:0000313" key="1">
    <source>
        <dbReference type="EMBL" id="HGT48331.1"/>
    </source>
</evidence>
<protein>
    <submittedName>
        <fullName evidence="1">DUF2442 domain-containing protein</fullName>
    </submittedName>
</protein>
<reference evidence="1" key="1">
    <citation type="journal article" date="2020" name="mSystems">
        <title>Genome- and Community-Level Interaction Insights into Carbon Utilization and Element Cycling Functions of Hydrothermarchaeota in Hydrothermal Sediment.</title>
        <authorList>
            <person name="Zhou Z."/>
            <person name="Liu Y."/>
            <person name="Xu W."/>
            <person name="Pan J."/>
            <person name="Luo Z.H."/>
            <person name="Li M."/>
        </authorList>
    </citation>
    <scope>NUCLEOTIDE SEQUENCE [LARGE SCALE GENOMIC DNA]</scope>
    <source>
        <strain evidence="1">SpSt-500</strain>
    </source>
</reference>
<name>A0A832CYA0_9BACT</name>